<evidence type="ECO:0000313" key="8">
    <source>
        <dbReference type="Proteomes" id="UP000286773"/>
    </source>
</evidence>
<keyword evidence="4" id="KW-0813">Transport</keyword>
<evidence type="ECO:0000256" key="3">
    <source>
        <dbReference type="ARBA" id="ARBA00020268"/>
    </source>
</evidence>
<keyword evidence="6" id="KW-1133">Transmembrane helix</keyword>
<organism evidence="7 8">
    <name type="scientific">Vagococcus acidifermentans</name>
    <dbReference type="NCBI Taxonomy" id="564710"/>
    <lineage>
        <taxon>Bacteria</taxon>
        <taxon>Bacillati</taxon>
        <taxon>Bacillota</taxon>
        <taxon>Bacilli</taxon>
        <taxon>Lactobacillales</taxon>
        <taxon>Enterococcaceae</taxon>
        <taxon>Vagococcus</taxon>
    </lineage>
</organism>
<dbReference type="OrthoDB" id="2240625at2"/>
<name>A0A430AVK3_9ENTE</name>
<comment type="function">
    <text evidence="1">Multidrug efflux pump.</text>
</comment>
<evidence type="ECO:0000256" key="5">
    <source>
        <dbReference type="ARBA" id="ARBA00031636"/>
    </source>
</evidence>
<protein>
    <recommendedName>
        <fullName evidence="3">Probable multidrug resistance protein NorM</fullName>
    </recommendedName>
    <alternativeName>
        <fullName evidence="5">Multidrug-efflux transporter</fullName>
    </alternativeName>
</protein>
<evidence type="ECO:0000313" key="7">
    <source>
        <dbReference type="EMBL" id="RSU12079.1"/>
    </source>
</evidence>
<feature type="transmembrane region" description="Helical" evidence="6">
    <location>
        <begin position="129"/>
        <end position="147"/>
    </location>
</feature>
<accession>A0A430AVK3</accession>
<feature type="transmembrane region" description="Helical" evidence="6">
    <location>
        <begin position="83"/>
        <end position="109"/>
    </location>
</feature>
<feature type="transmembrane region" description="Helical" evidence="6">
    <location>
        <begin position="303"/>
        <end position="328"/>
    </location>
</feature>
<comment type="similarity">
    <text evidence="2">Belongs to the multi antimicrobial extrusion (MATE) (TC 2.A.66.1) family.</text>
</comment>
<feature type="transmembrane region" description="Helical" evidence="6">
    <location>
        <begin position="154"/>
        <end position="173"/>
    </location>
</feature>
<dbReference type="PANTHER" id="PTHR43298:SF2">
    <property type="entry name" value="FMN_FAD EXPORTER YEEO-RELATED"/>
    <property type="match status" value="1"/>
</dbReference>
<proteinExistence type="inferred from homology"/>
<dbReference type="AlphaFoldDB" id="A0A430AVK3"/>
<sequence length="425" mass="46582">MNRKILHKIYSFSTPLVAGQLTYQTVSVVSGIISGRISPKALQLISVMDNLSFNLLGVMGTAAVAFSLLAAQTDDRRQYRDYFSGTLVISTLLGVAGGVLLQCTHQWLLTVWYRIPAVMLPVACQYSRLVSVNMFLTMLVFALAAHVKLQRRTGLILAAVITATVMQVGFLVLGDLVLTDETSRVLNVGVAQLVGNLAQVIVYTTAEFKQLHDAVRSVSTKKRVLLEAILPLSGQEILESLLVEAGLVVLVSRQGPLIFAGYTICRRLVDVALIYLFPNVQALIVLGGAELRQSGTVRKLLRYVLWSTMSVYAMFSMLIMLNITPLLALFSRNQQVINQAYQLIIVVGLLGACQIGYEQIKAVLQLYGLSRYVLRSSTLVNCLLTGLLFALQAGDKVSVYGTLAGICAGTLCLTYLFYRKYVQLI</sequence>
<feature type="transmembrane region" description="Helical" evidence="6">
    <location>
        <begin position="271"/>
        <end position="291"/>
    </location>
</feature>
<dbReference type="GO" id="GO:0005886">
    <property type="term" value="C:plasma membrane"/>
    <property type="evidence" value="ECO:0007669"/>
    <property type="project" value="TreeGrafter"/>
</dbReference>
<evidence type="ECO:0000256" key="6">
    <source>
        <dbReference type="SAM" id="Phobius"/>
    </source>
</evidence>
<dbReference type="GO" id="GO:0042910">
    <property type="term" value="F:xenobiotic transmembrane transporter activity"/>
    <property type="evidence" value="ECO:0007669"/>
    <property type="project" value="InterPro"/>
</dbReference>
<dbReference type="Proteomes" id="UP000286773">
    <property type="component" value="Unassembled WGS sequence"/>
</dbReference>
<dbReference type="RefSeq" id="WP_126813525.1">
    <property type="nucleotide sequence ID" value="NZ_NGKC01000006.1"/>
</dbReference>
<dbReference type="InterPro" id="IPR002528">
    <property type="entry name" value="MATE_fam"/>
</dbReference>
<gene>
    <name evidence="7" type="ORF">CBF27_06545</name>
</gene>
<feature type="transmembrane region" description="Helical" evidence="6">
    <location>
        <begin position="53"/>
        <end position="71"/>
    </location>
</feature>
<dbReference type="GO" id="GO:0015297">
    <property type="term" value="F:antiporter activity"/>
    <property type="evidence" value="ECO:0007669"/>
    <property type="project" value="InterPro"/>
</dbReference>
<feature type="transmembrane region" description="Helical" evidence="6">
    <location>
        <begin position="340"/>
        <end position="360"/>
    </location>
</feature>
<comment type="caution">
    <text evidence="7">The sequence shown here is derived from an EMBL/GenBank/DDBJ whole genome shotgun (WGS) entry which is preliminary data.</text>
</comment>
<keyword evidence="6" id="KW-0812">Transmembrane</keyword>
<dbReference type="PANTHER" id="PTHR43298">
    <property type="entry name" value="MULTIDRUG RESISTANCE PROTEIN NORM-RELATED"/>
    <property type="match status" value="1"/>
</dbReference>
<dbReference type="InterPro" id="IPR050222">
    <property type="entry name" value="MATE_MdtK"/>
</dbReference>
<reference evidence="7 8" key="1">
    <citation type="submission" date="2017-05" db="EMBL/GenBank/DDBJ databases">
        <title>Vagococcus spp. assemblies.</title>
        <authorList>
            <person name="Gulvik C.A."/>
        </authorList>
    </citation>
    <scope>NUCLEOTIDE SEQUENCE [LARGE SCALE GENOMIC DNA]</scope>
    <source>
        <strain evidence="7 8">LMG 24798</strain>
    </source>
</reference>
<dbReference type="EMBL" id="NGKC01000006">
    <property type="protein sequence ID" value="RSU12079.1"/>
    <property type="molecule type" value="Genomic_DNA"/>
</dbReference>
<evidence type="ECO:0000256" key="1">
    <source>
        <dbReference type="ARBA" id="ARBA00003408"/>
    </source>
</evidence>
<dbReference type="Pfam" id="PF01554">
    <property type="entry name" value="MatE"/>
    <property type="match status" value="1"/>
</dbReference>
<keyword evidence="8" id="KW-1185">Reference proteome</keyword>
<evidence type="ECO:0000256" key="2">
    <source>
        <dbReference type="ARBA" id="ARBA00010199"/>
    </source>
</evidence>
<keyword evidence="6" id="KW-0472">Membrane</keyword>
<feature type="transmembrane region" description="Helical" evidence="6">
    <location>
        <begin position="397"/>
        <end position="418"/>
    </location>
</feature>
<evidence type="ECO:0000256" key="4">
    <source>
        <dbReference type="ARBA" id="ARBA00022448"/>
    </source>
</evidence>